<dbReference type="SMART" id="SM00388">
    <property type="entry name" value="HisKA"/>
    <property type="match status" value="1"/>
</dbReference>
<evidence type="ECO:0000256" key="8">
    <source>
        <dbReference type="SAM" id="Phobius"/>
    </source>
</evidence>
<evidence type="ECO:0000259" key="9">
    <source>
        <dbReference type="PROSITE" id="PS50109"/>
    </source>
</evidence>
<name>A0A926USA0_9CYAN</name>
<organism evidence="11 12">
    <name type="scientific">Pseudanabaena cinerea FACHB-1277</name>
    <dbReference type="NCBI Taxonomy" id="2949581"/>
    <lineage>
        <taxon>Bacteria</taxon>
        <taxon>Bacillati</taxon>
        <taxon>Cyanobacteriota</taxon>
        <taxon>Cyanophyceae</taxon>
        <taxon>Pseudanabaenales</taxon>
        <taxon>Pseudanabaenaceae</taxon>
        <taxon>Pseudanabaena</taxon>
        <taxon>Pseudanabaena cinerea</taxon>
    </lineage>
</organism>
<dbReference type="InterPro" id="IPR005467">
    <property type="entry name" value="His_kinase_dom"/>
</dbReference>
<feature type="transmembrane region" description="Helical" evidence="8">
    <location>
        <begin position="12"/>
        <end position="32"/>
    </location>
</feature>
<dbReference type="Pfam" id="PF02518">
    <property type="entry name" value="HATPase_c"/>
    <property type="match status" value="1"/>
</dbReference>
<evidence type="ECO:0000256" key="5">
    <source>
        <dbReference type="ARBA" id="ARBA00023012"/>
    </source>
</evidence>
<keyword evidence="8" id="KW-0812">Transmembrane</keyword>
<keyword evidence="4" id="KW-0418">Kinase</keyword>
<dbReference type="InterPro" id="IPR036890">
    <property type="entry name" value="HATPase_C_sf"/>
</dbReference>
<dbReference type="Gene3D" id="1.10.287.130">
    <property type="match status" value="1"/>
</dbReference>
<comment type="catalytic activity">
    <reaction evidence="1">
        <text>ATP + protein L-histidine = ADP + protein N-phospho-L-histidine.</text>
        <dbReference type="EC" id="2.7.13.3"/>
    </reaction>
</comment>
<evidence type="ECO:0000313" key="11">
    <source>
        <dbReference type="EMBL" id="MBD2150164.1"/>
    </source>
</evidence>
<evidence type="ECO:0000256" key="7">
    <source>
        <dbReference type="SAM" id="Coils"/>
    </source>
</evidence>
<dbReference type="SMART" id="SM00448">
    <property type="entry name" value="REC"/>
    <property type="match status" value="1"/>
</dbReference>
<dbReference type="Gene3D" id="3.40.50.2300">
    <property type="match status" value="1"/>
</dbReference>
<dbReference type="Pfam" id="PF00512">
    <property type="entry name" value="HisKA"/>
    <property type="match status" value="1"/>
</dbReference>
<dbReference type="PANTHER" id="PTHR45339">
    <property type="entry name" value="HYBRID SIGNAL TRANSDUCTION HISTIDINE KINASE J"/>
    <property type="match status" value="1"/>
</dbReference>
<evidence type="ECO:0000256" key="1">
    <source>
        <dbReference type="ARBA" id="ARBA00000085"/>
    </source>
</evidence>
<dbReference type="PANTHER" id="PTHR45339:SF1">
    <property type="entry name" value="HYBRID SIGNAL TRANSDUCTION HISTIDINE KINASE J"/>
    <property type="match status" value="1"/>
</dbReference>
<dbReference type="Proteomes" id="UP000631421">
    <property type="component" value="Unassembled WGS sequence"/>
</dbReference>
<dbReference type="SMART" id="SM00387">
    <property type="entry name" value="HATPase_c"/>
    <property type="match status" value="1"/>
</dbReference>
<dbReference type="Pfam" id="PF00072">
    <property type="entry name" value="Response_reg"/>
    <property type="match status" value="1"/>
</dbReference>
<feature type="domain" description="Response regulatory" evidence="10">
    <location>
        <begin position="593"/>
        <end position="731"/>
    </location>
</feature>
<keyword evidence="3 6" id="KW-0597">Phosphoprotein</keyword>
<dbReference type="CDD" id="cd17546">
    <property type="entry name" value="REC_hyHK_CKI1_RcsC-like"/>
    <property type="match status" value="1"/>
</dbReference>
<dbReference type="InterPro" id="IPR003594">
    <property type="entry name" value="HATPase_dom"/>
</dbReference>
<dbReference type="InterPro" id="IPR001789">
    <property type="entry name" value="Sig_transdc_resp-reg_receiver"/>
</dbReference>
<keyword evidence="8" id="KW-0472">Membrane</keyword>
<dbReference type="CDD" id="cd00082">
    <property type="entry name" value="HisKA"/>
    <property type="match status" value="1"/>
</dbReference>
<dbReference type="SUPFAM" id="SSF55874">
    <property type="entry name" value="ATPase domain of HSP90 chaperone/DNA topoisomerase II/histidine kinase"/>
    <property type="match status" value="1"/>
</dbReference>
<evidence type="ECO:0000256" key="6">
    <source>
        <dbReference type="PROSITE-ProRule" id="PRU00169"/>
    </source>
</evidence>
<sequence>MKKSLSSQLLSGFSLAIVLVGTLTLVINYRLLQNDLDKQVKSNGQAIARSLEFATEGLLEYGNTSILQRMVQNYATLPKIVDIDIVAPDGKSLVLNKSVKPSNPSTNKHKFSGISSELDNAFIQAATSGLEIVIQTKIKNKQAFVHILPFSSKLFDNGNQYFNQRGLAIVAIDLEQVRNEAWAIFVTTTITMFIGILAILFLMLTLIHKYAIQPLKSLHTEIVNSQALDNIKLPKMLPDNEIAFLANTLVAAIAQLRAVESQKNAELSKINKELSDLSQFLEQKVIERTAELTDTNLELQQAKELAQESSKAKSLFLANMSHELRTPLNAILGFAQLILEDDQIPTETKEQINIISQSGQNLLNMINSILVITKMEPGRQKLDIKQFYISDLIKGVQEVIAFKVRQKQLFFKLENQANINSLIETDELKLKQILVNILDNALKFTDTGGVTLRISSETILPDHLQESQYIPLYFEVEDTGIGISESDLEFIFDPLFQADLGNRFYEGTGLGLPLSKHLIHLMGGDISASSSLHRGSLFRFNILVKLVQDVPDDNPIKNLSLDDNQIIPDSSIFNPNLMGFLVNDAAKINPNLDILLAEDNQVNQIIVLRMLQKLGYKADVAKDGLEVLAKLENHIYDVILMDIQMPHMDGLEATKMIAHNYWHQGDRQQPSTVNNFNNTQDGYPYVKPLVIALTANAFAETKDDCLAIGMYDYMTKPVAIDTLREVLQKASIQLFT</sequence>
<keyword evidence="4" id="KW-0808">Transferase</keyword>
<dbReference type="SUPFAM" id="SSF47384">
    <property type="entry name" value="Homodimeric domain of signal transducing histidine kinase"/>
    <property type="match status" value="1"/>
</dbReference>
<dbReference type="InterPro" id="IPR011006">
    <property type="entry name" value="CheY-like_superfamily"/>
</dbReference>
<evidence type="ECO:0000256" key="4">
    <source>
        <dbReference type="ARBA" id="ARBA00022777"/>
    </source>
</evidence>
<evidence type="ECO:0000313" key="12">
    <source>
        <dbReference type="Proteomes" id="UP000631421"/>
    </source>
</evidence>
<feature type="coiled-coil region" evidence="7">
    <location>
        <begin position="264"/>
        <end position="312"/>
    </location>
</feature>
<keyword evidence="12" id="KW-1185">Reference proteome</keyword>
<dbReference type="EC" id="2.7.13.3" evidence="2"/>
<dbReference type="SUPFAM" id="SSF52172">
    <property type="entry name" value="CheY-like"/>
    <property type="match status" value="1"/>
</dbReference>
<dbReference type="InterPro" id="IPR004358">
    <property type="entry name" value="Sig_transdc_His_kin-like_C"/>
</dbReference>
<keyword evidence="7" id="KW-0175">Coiled coil</keyword>
<dbReference type="EMBL" id="JACJPY010000020">
    <property type="protein sequence ID" value="MBD2150164.1"/>
    <property type="molecule type" value="Genomic_DNA"/>
</dbReference>
<dbReference type="InterPro" id="IPR003661">
    <property type="entry name" value="HisK_dim/P_dom"/>
</dbReference>
<comment type="caution">
    <text evidence="11">The sequence shown here is derived from an EMBL/GenBank/DDBJ whole genome shotgun (WGS) entry which is preliminary data.</text>
</comment>
<accession>A0A926USA0</accession>
<dbReference type="Gene3D" id="3.30.565.10">
    <property type="entry name" value="Histidine kinase-like ATPase, C-terminal domain"/>
    <property type="match status" value="1"/>
</dbReference>
<feature type="modified residue" description="4-aspartylphosphate" evidence="6">
    <location>
        <position position="642"/>
    </location>
</feature>
<dbReference type="PROSITE" id="PS50109">
    <property type="entry name" value="HIS_KIN"/>
    <property type="match status" value="1"/>
</dbReference>
<dbReference type="PRINTS" id="PR00344">
    <property type="entry name" value="BCTRLSENSOR"/>
</dbReference>
<evidence type="ECO:0000259" key="10">
    <source>
        <dbReference type="PROSITE" id="PS50110"/>
    </source>
</evidence>
<dbReference type="PROSITE" id="PS50110">
    <property type="entry name" value="RESPONSE_REGULATORY"/>
    <property type="match status" value="1"/>
</dbReference>
<feature type="domain" description="Histidine kinase" evidence="9">
    <location>
        <begin position="319"/>
        <end position="546"/>
    </location>
</feature>
<dbReference type="AlphaFoldDB" id="A0A926USA0"/>
<feature type="transmembrane region" description="Helical" evidence="8">
    <location>
        <begin position="182"/>
        <end position="207"/>
    </location>
</feature>
<proteinExistence type="predicted"/>
<gene>
    <name evidence="11" type="ORF">H6F44_08540</name>
</gene>
<protein>
    <recommendedName>
        <fullName evidence="2">histidine kinase</fullName>
        <ecNumber evidence="2">2.7.13.3</ecNumber>
    </recommendedName>
</protein>
<dbReference type="InterPro" id="IPR036097">
    <property type="entry name" value="HisK_dim/P_sf"/>
</dbReference>
<dbReference type="RefSeq" id="WP_190350531.1">
    <property type="nucleotide sequence ID" value="NZ_JACJPY010000020.1"/>
</dbReference>
<dbReference type="GO" id="GO:0000155">
    <property type="term" value="F:phosphorelay sensor kinase activity"/>
    <property type="evidence" value="ECO:0007669"/>
    <property type="project" value="InterPro"/>
</dbReference>
<dbReference type="CDD" id="cd16922">
    <property type="entry name" value="HATPase_EvgS-ArcB-TorS-like"/>
    <property type="match status" value="1"/>
</dbReference>
<evidence type="ECO:0000256" key="2">
    <source>
        <dbReference type="ARBA" id="ARBA00012438"/>
    </source>
</evidence>
<keyword evidence="8" id="KW-1133">Transmembrane helix</keyword>
<reference evidence="11" key="1">
    <citation type="journal article" date="2015" name="ISME J.">
        <title>Draft Genome Sequence of Streptomyces incarnatus NRRL8089, which Produces the Nucleoside Antibiotic Sinefungin.</title>
        <authorList>
            <person name="Oshima K."/>
            <person name="Hattori M."/>
            <person name="Shimizu H."/>
            <person name="Fukuda K."/>
            <person name="Nemoto M."/>
            <person name="Inagaki K."/>
            <person name="Tamura T."/>
        </authorList>
    </citation>
    <scope>NUCLEOTIDE SEQUENCE</scope>
    <source>
        <strain evidence="11">FACHB-1277</strain>
    </source>
</reference>
<keyword evidence="5" id="KW-0902">Two-component regulatory system</keyword>
<reference evidence="11" key="2">
    <citation type="submission" date="2020-08" db="EMBL/GenBank/DDBJ databases">
        <authorList>
            <person name="Chen M."/>
            <person name="Teng W."/>
            <person name="Zhao L."/>
            <person name="Hu C."/>
            <person name="Zhou Y."/>
            <person name="Han B."/>
            <person name="Song L."/>
            <person name="Shu W."/>
        </authorList>
    </citation>
    <scope>NUCLEOTIDE SEQUENCE</scope>
    <source>
        <strain evidence="11">FACHB-1277</strain>
    </source>
</reference>
<evidence type="ECO:0000256" key="3">
    <source>
        <dbReference type="ARBA" id="ARBA00022553"/>
    </source>
</evidence>